<protein>
    <recommendedName>
        <fullName evidence="6">SH3 domain-containing protein</fullName>
    </recommendedName>
</protein>
<accession>A0A9P6X5T8</accession>
<comment type="caution">
    <text evidence="7">The sequence shown here is derived from an EMBL/GenBank/DDBJ whole genome shotgun (WGS) entry which is preliminary data.</text>
</comment>
<gene>
    <name evidence="7" type="ORF">G6F64_007944</name>
</gene>
<dbReference type="GO" id="GO:0006897">
    <property type="term" value="P:endocytosis"/>
    <property type="evidence" value="ECO:0007669"/>
    <property type="project" value="InterPro"/>
</dbReference>
<feature type="region of interest" description="Disordered" evidence="5">
    <location>
        <begin position="48"/>
        <end position="85"/>
    </location>
</feature>
<dbReference type="Gene3D" id="2.30.30.40">
    <property type="entry name" value="SH3 Domains"/>
    <property type="match status" value="1"/>
</dbReference>
<dbReference type="GO" id="GO:0005737">
    <property type="term" value="C:cytoplasm"/>
    <property type="evidence" value="ECO:0007669"/>
    <property type="project" value="UniProtKB-SubCell"/>
</dbReference>
<feature type="domain" description="SH3" evidence="6">
    <location>
        <begin position="129"/>
        <end position="189"/>
    </location>
</feature>
<evidence type="ECO:0000256" key="2">
    <source>
        <dbReference type="ARBA" id="ARBA00022443"/>
    </source>
</evidence>
<organism evidence="7 8">
    <name type="scientific">Rhizopus oryzae</name>
    <name type="common">Mucormycosis agent</name>
    <name type="synonym">Rhizopus arrhizus var. delemar</name>
    <dbReference type="NCBI Taxonomy" id="64495"/>
    <lineage>
        <taxon>Eukaryota</taxon>
        <taxon>Fungi</taxon>
        <taxon>Fungi incertae sedis</taxon>
        <taxon>Mucoromycota</taxon>
        <taxon>Mucoromycotina</taxon>
        <taxon>Mucoromycetes</taxon>
        <taxon>Mucorales</taxon>
        <taxon>Mucorineae</taxon>
        <taxon>Rhizopodaceae</taxon>
        <taxon>Rhizopus</taxon>
    </lineage>
</organism>
<evidence type="ECO:0000256" key="1">
    <source>
        <dbReference type="ARBA" id="ARBA00004496"/>
    </source>
</evidence>
<dbReference type="Proteomes" id="UP000716291">
    <property type="component" value="Unassembled WGS sequence"/>
</dbReference>
<dbReference type="GO" id="GO:0097320">
    <property type="term" value="P:plasma membrane tubulation"/>
    <property type="evidence" value="ECO:0007669"/>
    <property type="project" value="TreeGrafter"/>
</dbReference>
<proteinExistence type="predicted"/>
<feature type="compositionally biased region" description="Polar residues" evidence="5">
    <location>
        <begin position="202"/>
        <end position="216"/>
    </location>
</feature>
<evidence type="ECO:0000259" key="6">
    <source>
        <dbReference type="PROSITE" id="PS50002"/>
    </source>
</evidence>
<comment type="subcellular location">
    <subcellularLocation>
        <location evidence="1">Cytoplasm</location>
    </subcellularLocation>
</comment>
<dbReference type="PROSITE" id="PS50002">
    <property type="entry name" value="SH3"/>
    <property type="match status" value="1"/>
</dbReference>
<keyword evidence="3" id="KW-0963">Cytoplasm</keyword>
<dbReference type="InterPro" id="IPR046982">
    <property type="entry name" value="BIN3/RVS161-like"/>
</dbReference>
<feature type="region of interest" description="Disordered" evidence="5">
    <location>
        <begin position="180"/>
        <end position="238"/>
    </location>
</feature>
<dbReference type="GO" id="GO:0051666">
    <property type="term" value="P:actin cortical patch localization"/>
    <property type="evidence" value="ECO:0007669"/>
    <property type="project" value="InterPro"/>
</dbReference>
<dbReference type="EMBL" id="JAANQT010001234">
    <property type="protein sequence ID" value="KAG1305990.1"/>
    <property type="molecule type" value="Genomic_DNA"/>
</dbReference>
<dbReference type="FunFam" id="2.30.30.40:FF:000072">
    <property type="entry name" value="Unconventional Myosin IB"/>
    <property type="match status" value="1"/>
</dbReference>
<dbReference type="PANTHER" id="PTHR47174">
    <property type="entry name" value="BRIDGING INTEGRATOR 3"/>
    <property type="match status" value="1"/>
</dbReference>
<dbReference type="Pfam" id="PF00018">
    <property type="entry name" value="SH3_1"/>
    <property type="match status" value="1"/>
</dbReference>
<evidence type="ECO:0000313" key="7">
    <source>
        <dbReference type="EMBL" id="KAG1305990.1"/>
    </source>
</evidence>
<dbReference type="Pfam" id="PF05456">
    <property type="entry name" value="eIF_4EBP"/>
    <property type="match status" value="1"/>
</dbReference>
<feature type="compositionally biased region" description="Pro residues" evidence="5">
    <location>
        <begin position="187"/>
        <end position="201"/>
    </location>
</feature>
<sequence>MEESNVHIANHILESVIKDLSFLKDNNFLNIQTYQEVISLLPAHLSAENSSNVPRPPLPIRKSTSSTTNQSREVMNNSLPKLPVRRTNDWSQQPVKLPSPVINPRQPEPEKVIAVPTTAPPPAYTENNSSIATVEALYDYNGEDPTTDLSFKQGDVIEVTEYVNDDWWKGAVNGKAGIFPQNHVKKIPPPIKAKRPQPPSKPITTTMHDNNTPTFTPNQPYVYPPPPTTLYQPPPPSQPYNVQSYAPPPIQAYTQQPQQPVAVQQEEEKENKVSNLTKKFGGQVATAATWGFGATLGSQAANLLIMAVQQGESNGTRVSYDRPTLLALAGSPFSKLPPVKMTFIPGVTRTPNQSDVVQSFRKEKDRKKEKEKKQKTFNPFALLGDGDE</sequence>
<dbReference type="InterPro" id="IPR036028">
    <property type="entry name" value="SH3-like_dom_sf"/>
</dbReference>
<name>A0A9P6X5T8_RHIOR</name>
<dbReference type="PRINTS" id="PR00452">
    <property type="entry name" value="SH3DOMAIN"/>
</dbReference>
<dbReference type="GO" id="GO:0008190">
    <property type="term" value="F:eukaryotic initiation factor 4E binding"/>
    <property type="evidence" value="ECO:0007669"/>
    <property type="project" value="InterPro"/>
</dbReference>
<feature type="region of interest" description="Disordered" evidence="5">
    <location>
        <begin position="347"/>
        <end position="388"/>
    </location>
</feature>
<dbReference type="AlphaFoldDB" id="A0A9P6X5T8"/>
<feature type="compositionally biased region" description="Basic and acidic residues" evidence="5">
    <location>
        <begin position="360"/>
        <end position="374"/>
    </location>
</feature>
<dbReference type="GO" id="GO:0015629">
    <property type="term" value="C:actin cytoskeleton"/>
    <property type="evidence" value="ECO:0007669"/>
    <property type="project" value="TreeGrafter"/>
</dbReference>
<evidence type="ECO:0000313" key="8">
    <source>
        <dbReference type="Proteomes" id="UP000716291"/>
    </source>
</evidence>
<dbReference type="PANTHER" id="PTHR47174:SF3">
    <property type="entry name" value="BRIDGING INTEGRATOR 3"/>
    <property type="match status" value="1"/>
</dbReference>
<keyword evidence="8" id="KW-1185">Reference proteome</keyword>
<dbReference type="InterPro" id="IPR008606">
    <property type="entry name" value="EIF4EBP"/>
</dbReference>
<dbReference type="InterPro" id="IPR001452">
    <property type="entry name" value="SH3_domain"/>
</dbReference>
<reference evidence="7" key="1">
    <citation type="journal article" date="2020" name="Microb. Genom.">
        <title>Genetic diversity of clinical and environmental Mucorales isolates obtained from an investigation of mucormycosis cases among solid organ transplant recipients.</title>
        <authorList>
            <person name="Nguyen M.H."/>
            <person name="Kaul D."/>
            <person name="Muto C."/>
            <person name="Cheng S.J."/>
            <person name="Richter R.A."/>
            <person name="Bruno V.M."/>
            <person name="Liu G."/>
            <person name="Beyhan S."/>
            <person name="Sundermann A.J."/>
            <person name="Mounaud S."/>
            <person name="Pasculle A.W."/>
            <person name="Nierman W.C."/>
            <person name="Driscoll E."/>
            <person name="Cumbie R."/>
            <person name="Clancy C.J."/>
            <person name="Dupont C.L."/>
        </authorList>
    </citation>
    <scope>NUCLEOTIDE SEQUENCE</scope>
    <source>
        <strain evidence="7">GL11</strain>
    </source>
</reference>
<evidence type="ECO:0000256" key="5">
    <source>
        <dbReference type="SAM" id="MobiDB-lite"/>
    </source>
</evidence>
<dbReference type="GO" id="GO:0008289">
    <property type="term" value="F:lipid binding"/>
    <property type="evidence" value="ECO:0007669"/>
    <property type="project" value="TreeGrafter"/>
</dbReference>
<feature type="compositionally biased region" description="Pro residues" evidence="5">
    <location>
        <begin position="222"/>
        <end position="238"/>
    </location>
</feature>
<dbReference type="SUPFAM" id="SSF50044">
    <property type="entry name" value="SH3-domain"/>
    <property type="match status" value="1"/>
</dbReference>
<feature type="compositionally biased region" description="Polar residues" evidence="5">
    <location>
        <begin position="62"/>
        <end position="79"/>
    </location>
</feature>
<evidence type="ECO:0000256" key="4">
    <source>
        <dbReference type="PROSITE-ProRule" id="PRU00192"/>
    </source>
</evidence>
<dbReference type="SMART" id="SM00326">
    <property type="entry name" value="SH3"/>
    <property type="match status" value="1"/>
</dbReference>
<dbReference type="GO" id="GO:0045947">
    <property type="term" value="P:negative regulation of translational initiation"/>
    <property type="evidence" value="ECO:0007669"/>
    <property type="project" value="InterPro"/>
</dbReference>
<evidence type="ECO:0000256" key="3">
    <source>
        <dbReference type="ARBA" id="ARBA00022490"/>
    </source>
</evidence>
<keyword evidence="2 4" id="KW-0728">SH3 domain</keyword>